<protein>
    <recommendedName>
        <fullName evidence="3 12">Ribokinase</fullName>
        <shortName evidence="12">RK</shortName>
        <ecNumber evidence="2 12">2.7.1.15</ecNumber>
    </recommendedName>
</protein>
<feature type="binding site" evidence="12">
    <location>
        <position position="302"/>
    </location>
    <ligand>
        <name>K(+)</name>
        <dbReference type="ChEBI" id="CHEBI:29103"/>
    </ligand>
</feature>
<comment type="similarity">
    <text evidence="12">Belongs to the carbohydrate kinase PfkB family. Ribokinase subfamily.</text>
</comment>
<keyword evidence="8 12" id="KW-0067">ATP-binding</keyword>
<evidence type="ECO:0000256" key="9">
    <source>
        <dbReference type="ARBA" id="ARBA00022842"/>
    </source>
</evidence>
<comment type="similarity">
    <text evidence="1">Belongs to the carbohydrate kinase pfkB family.</text>
</comment>
<feature type="binding site" evidence="12">
    <location>
        <position position="296"/>
    </location>
    <ligand>
        <name>K(+)</name>
        <dbReference type="ChEBI" id="CHEBI:29103"/>
    </ligand>
</feature>
<keyword evidence="9 12" id="KW-0460">Magnesium</keyword>
<keyword evidence="7 12" id="KW-0418">Kinase</keyword>
<organism evidence="14 15">
    <name type="scientific">Candidatus Moanibacter tarae</name>
    <dbReference type="NCBI Taxonomy" id="2200854"/>
    <lineage>
        <taxon>Bacteria</taxon>
        <taxon>Pseudomonadati</taxon>
        <taxon>Verrucomicrobiota</taxon>
        <taxon>Opitutia</taxon>
        <taxon>Puniceicoccales</taxon>
        <taxon>Puniceicoccales incertae sedis</taxon>
        <taxon>Candidatus Moanibacter</taxon>
    </lineage>
</organism>
<comment type="function">
    <text evidence="12">Catalyzes the phosphorylation of ribose at O-5 in a reaction requiring ATP and magnesium. The resulting D-ribose-5-phosphate can then be used either for sythesis of nucleotides, histidine, and tryptophan, or as a component of the pentose phosphate pathway.</text>
</comment>
<dbReference type="InterPro" id="IPR029056">
    <property type="entry name" value="Ribokinase-like"/>
</dbReference>
<keyword evidence="10 12" id="KW-0630">Potassium</keyword>
<dbReference type="GO" id="GO:0005524">
    <property type="term" value="F:ATP binding"/>
    <property type="evidence" value="ECO:0007669"/>
    <property type="project" value="UniProtKB-UniRule"/>
</dbReference>
<dbReference type="GO" id="GO:0005737">
    <property type="term" value="C:cytoplasm"/>
    <property type="evidence" value="ECO:0007669"/>
    <property type="project" value="UniProtKB-SubCell"/>
</dbReference>
<dbReference type="Pfam" id="PF00294">
    <property type="entry name" value="PfkB"/>
    <property type="match status" value="1"/>
</dbReference>
<dbReference type="Proteomes" id="UP000247465">
    <property type="component" value="Chromosome"/>
</dbReference>
<keyword evidence="12" id="KW-0963">Cytoplasm</keyword>
<feature type="binding site" evidence="12">
    <location>
        <begin position="39"/>
        <end position="43"/>
    </location>
    <ligand>
        <name>substrate</name>
    </ligand>
</feature>
<dbReference type="InterPro" id="IPR002139">
    <property type="entry name" value="Ribo/fructo_kinase"/>
</dbReference>
<dbReference type="SUPFAM" id="SSF53613">
    <property type="entry name" value="Ribokinase-like"/>
    <property type="match status" value="1"/>
</dbReference>
<dbReference type="EC" id="2.7.1.15" evidence="2 12"/>
<comment type="subcellular location">
    <subcellularLocation>
        <location evidence="12">Cytoplasm</location>
    </subcellularLocation>
</comment>
<keyword evidence="6 12" id="KW-0547">Nucleotide-binding</keyword>
<evidence type="ECO:0000256" key="7">
    <source>
        <dbReference type="ARBA" id="ARBA00022777"/>
    </source>
</evidence>
<comment type="catalytic activity">
    <reaction evidence="12">
        <text>D-ribose + ATP = D-ribose 5-phosphate + ADP + H(+)</text>
        <dbReference type="Rhea" id="RHEA:13697"/>
        <dbReference type="ChEBI" id="CHEBI:15378"/>
        <dbReference type="ChEBI" id="CHEBI:30616"/>
        <dbReference type="ChEBI" id="CHEBI:47013"/>
        <dbReference type="ChEBI" id="CHEBI:78346"/>
        <dbReference type="ChEBI" id="CHEBI:456216"/>
        <dbReference type="EC" id="2.7.1.15"/>
    </reaction>
</comment>
<feature type="binding site" evidence="12">
    <location>
        <position position="298"/>
    </location>
    <ligand>
        <name>K(+)</name>
        <dbReference type="ChEBI" id="CHEBI:29103"/>
    </ligand>
</feature>
<sequence length="317" mass="33893">MSTPIVVVGSFNNDLVWYCGRFPNQGETVNGRFVSGPGGKGSNQAVAAARTGVTTSFVGAIGNDIFGVQAKILYNSEGINYKLTEYQDAPTGNAGIYVTASGENTIVVDLGANLRLEPKDIPETTIKEADIVVCQNEINSETILHVLKLAKSNGVTSILNPAPMNSNFDPNCLSQVDILVLNVLEFINILKFGRPLSASLKDEKKITLMSHCSLHKICRSIGPDTVILTMGGRGCFISSPSEYKLVPPHDKIEVIDTTGAGDAFVGGLASGLVQFERNINKATEYANAVAALSVTKHGTTASMPYQKEIDNFFSTTR</sequence>
<feature type="binding site" evidence="12">
    <location>
        <position position="182"/>
    </location>
    <ligand>
        <name>ATP</name>
        <dbReference type="ChEBI" id="CHEBI:30616"/>
    </ligand>
</feature>
<dbReference type="InterPro" id="IPR002173">
    <property type="entry name" value="Carboh/pur_kinase_PfkB_CS"/>
</dbReference>
<dbReference type="InterPro" id="IPR011611">
    <property type="entry name" value="PfkB_dom"/>
</dbReference>
<comment type="caution">
    <text evidence="12">Lacks conserved residue(s) required for the propagation of feature annotation.</text>
</comment>
<feature type="binding site" evidence="12">
    <location>
        <position position="287"/>
    </location>
    <ligand>
        <name>ATP</name>
        <dbReference type="ChEBI" id="CHEBI:30616"/>
    </ligand>
</feature>
<keyword evidence="5 12" id="KW-0479">Metal-binding</keyword>
<dbReference type="GO" id="GO:0016853">
    <property type="term" value="F:isomerase activity"/>
    <property type="evidence" value="ECO:0007669"/>
    <property type="project" value="UniProtKB-KW"/>
</dbReference>
<evidence type="ECO:0000313" key="14">
    <source>
        <dbReference type="EMBL" id="AWT59817.1"/>
    </source>
</evidence>
<dbReference type="PRINTS" id="PR00990">
    <property type="entry name" value="RIBOKINASE"/>
</dbReference>
<evidence type="ECO:0000313" key="15">
    <source>
        <dbReference type="Proteomes" id="UP000247465"/>
    </source>
</evidence>
<dbReference type="AlphaFoldDB" id="A0A2Z4AI97"/>
<feature type="binding site" evidence="12">
    <location>
        <begin position="229"/>
        <end position="234"/>
    </location>
    <ligand>
        <name>ATP</name>
        <dbReference type="ChEBI" id="CHEBI:30616"/>
    </ligand>
</feature>
<feature type="binding site" evidence="12">
    <location>
        <position position="293"/>
    </location>
    <ligand>
        <name>K(+)</name>
        <dbReference type="ChEBI" id="CHEBI:29103"/>
    </ligand>
</feature>
<evidence type="ECO:0000256" key="11">
    <source>
        <dbReference type="ARBA" id="ARBA00023277"/>
    </source>
</evidence>
<evidence type="ECO:0000256" key="2">
    <source>
        <dbReference type="ARBA" id="ARBA00012035"/>
    </source>
</evidence>
<evidence type="ECO:0000256" key="8">
    <source>
        <dbReference type="ARBA" id="ARBA00022840"/>
    </source>
</evidence>
<dbReference type="UniPathway" id="UPA00916">
    <property type="reaction ID" value="UER00889"/>
</dbReference>
<dbReference type="InterPro" id="IPR011877">
    <property type="entry name" value="Ribokinase"/>
</dbReference>
<keyword evidence="4 12" id="KW-0808">Transferase</keyword>
<keyword evidence="14" id="KW-0413">Isomerase</keyword>
<evidence type="ECO:0000256" key="3">
    <source>
        <dbReference type="ARBA" id="ARBA00016943"/>
    </source>
</evidence>
<dbReference type="PROSITE" id="PS00584">
    <property type="entry name" value="PFKB_KINASES_2"/>
    <property type="match status" value="1"/>
</dbReference>
<feature type="binding site" evidence="12">
    <location>
        <position position="262"/>
    </location>
    <ligand>
        <name>substrate</name>
    </ligand>
</feature>
<evidence type="ECO:0000256" key="1">
    <source>
        <dbReference type="ARBA" id="ARBA00005380"/>
    </source>
</evidence>
<comment type="subunit">
    <text evidence="12">Homodimer.</text>
</comment>
<dbReference type="EMBL" id="CP029803">
    <property type="protein sequence ID" value="AWT59817.1"/>
    <property type="molecule type" value="Genomic_DNA"/>
</dbReference>
<evidence type="ECO:0000256" key="12">
    <source>
        <dbReference type="HAMAP-Rule" id="MF_01987"/>
    </source>
</evidence>
<feature type="binding site" evidence="12">
    <location>
        <begin position="12"/>
        <end position="14"/>
    </location>
    <ligand>
        <name>substrate</name>
    </ligand>
</feature>
<feature type="binding site" evidence="12">
    <location>
        <position position="137"/>
    </location>
    <ligand>
        <name>substrate</name>
    </ligand>
</feature>
<accession>A0A2Z4AI97</accession>
<comment type="cofactor">
    <cofactor evidence="12">
        <name>Mg(2+)</name>
        <dbReference type="ChEBI" id="CHEBI:18420"/>
    </cofactor>
    <text evidence="12">Requires a divalent cation, most likely magnesium in vivo, as an electrophilic catalyst to aid phosphoryl group transfer. It is the chelate of the metal and the nucleotide that is the actual substrate.</text>
</comment>
<comment type="activity regulation">
    <text evidence="12">Activated by a monovalent cation that binds near, but not in, the active site. The most likely occupant of the site in vivo is potassium. Ion binding induces a conformational change that may alter substrate affinity.</text>
</comment>
<gene>
    <name evidence="12 14" type="primary">rbsK</name>
    <name evidence="14" type="synonym">rbiA_1</name>
    <name evidence="14" type="ORF">DF168_01012</name>
</gene>
<reference evidence="14 15" key="1">
    <citation type="submission" date="2018-06" db="EMBL/GenBank/DDBJ databases">
        <title>Draft Genome Sequence of a Novel Marine Bacterium Related to the Verrucomicrobia.</title>
        <authorList>
            <person name="Vosseberg J."/>
            <person name="Martijn J."/>
            <person name="Ettema T.J.G."/>
        </authorList>
    </citation>
    <scope>NUCLEOTIDE SEQUENCE [LARGE SCALE GENOMIC DNA]</scope>
    <source>
        <strain evidence="14">TARA_B100001123</strain>
    </source>
</reference>
<dbReference type="PANTHER" id="PTHR10584:SF166">
    <property type="entry name" value="RIBOKINASE"/>
    <property type="match status" value="1"/>
</dbReference>
<keyword evidence="11 12" id="KW-0119">Carbohydrate metabolism</keyword>
<evidence type="ECO:0000256" key="10">
    <source>
        <dbReference type="ARBA" id="ARBA00022958"/>
    </source>
</evidence>
<feature type="active site" description="Proton acceptor" evidence="12">
    <location>
        <position position="262"/>
    </location>
</feature>
<dbReference type="GO" id="GO:0046872">
    <property type="term" value="F:metal ion binding"/>
    <property type="evidence" value="ECO:0007669"/>
    <property type="project" value="UniProtKB-KW"/>
</dbReference>
<dbReference type="Gene3D" id="3.40.1190.20">
    <property type="match status" value="1"/>
</dbReference>
<dbReference type="GO" id="GO:0019303">
    <property type="term" value="P:D-ribose catabolic process"/>
    <property type="evidence" value="ECO:0007669"/>
    <property type="project" value="UniProtKB-UniRule"/>
</dbReference>
<feature type="domain" description="Carbohydrate kinase PfkB" evidence="13">
    <location>
        <begin position="5"/>
        <end position="304"/>
    </location>
</feature>
<evidence type="ECO:0000259" key="13">
    <source>
        <dbReference type="Pfam" id="PF00294"/>
    </source>
</evidence>
<evidence type="ECO:0000256" key="6">
    <source>
        <dbReference type="ARBA" id="ARBA00022741"/>
    </source>
</evidence>
<feature type="binding site" evidence="12">
    <location>
        <begin position="261"/>
        <end position="262"/>
    </location>
    <ligand>
        <name>ATP</name>
        <dbReference type="ChEBI" id="CHEBI:30616"/>
    </ligand>
</feature>
<comment type="pathway">
    <text evidence="12">Carbohydrate metabolism; D-ribose degradation; D-ribose 5-phosphate from beta-D-ribopyranose: step 2/2.</text>
</comment>
<name>A0A2Z4AI97_9BACT</name>
<dbReference type="CDD" id="cd01174">
    <property type="entry name" value="ribokinase"/>
    <property type="match status" value="1"/>
</dbReference>
<proteinExistence type="inferred from homology"/>
<feature type="binding site" evidence="12">
    <location>
        <position position="258"/>
    </location>
    <ligand>
        <name>K(+)</name>
        <dbReference type="ChEBI" id="CHEBI:29103"/>
    </ligand>
</feature>
<dbReference type="HAMAP" id="MF_01987">
    <property type="entry name" value="Ribokinase"/>
    <property type="match status" value="1"/>
</dbReference>
<dbReference type="PANTHER" id="PTHR10584">
    <property type="entry name" value="SUGAR KINASE"/>
    <property type="match status" value="1"/>
</dbReference>
<dbReference type="KEGG" id="mtar:DF168_01012"/>
<evidence type="ECO:0000256" key="4">
    <source>
        <dbReference type="ARBA" id="ARBA00022679"/>
    </source>
</evidence>
<feature type="binding site" evidence="12">
    <location>
        <position position="256"/>
    </location>
    <ligand>
        <name>K(+)</name>
        <dbReference type="ChEBI" id="CHEBI:29103"/>
    </ligand>
</feature>
<evidence type="ECO:0000256" key="5">
    <source>
        <dbReference type="ARBA" id="ARBA00022723"/>
    </source>
</evidence>
<dbReference type="GO" id="GO:0004747">
    <property type="term" value="F:ribokinase activity"/>
    <property type="evidence" value="ECO:0007669"/>
    <property type="project" value="UniProtKB-UniRule"/>
</dbReference>